<dbReference type="EMBL" id="ML121534">
    <property type="protein sequence ID" value="RPB26480.1"/>
    <property type="molecule type" value="Genomic_DNA"/>
</dbReference>
<dbReference type="Proteomes" id="UP000267821">
    <property type="component" value="Unassembled WGS sequence"/>
</dbReference>
<gene>
    <name evidence="1" type="ORF">L211DRAFT_679833</name>
</gene>
<name>A0A3N4LUK4_9PEZI</name>
<keyword evidence="2" id="KW-1185">Reference proteome</keyword>
<accession>A0A3N4LUK4</accession>
<protein>
    <submittedName>
        <fullName evidence="1">Uncharacterized protein</fullName>
    </submittedName>
</protein>
<evidence type="ECO:0000313" key="1">
    <source>
        <dbReference type="EMBL" id="RPB26480.1"/>
    </source>
</evidence>
<dbReference type="InParanoid" id="A0A3N4LUK4"/>
<organism evidence="1 2">
    <name type="scientific">Terfezia boudieri ATCC MYA-4762</name>
    <dbReference type="NCBI Taxonomy" id="1051890"/>
    <lineage>
        <taxon>Eukaryota</taxon>
        <taxon>Fungi</taxon>
        <taxon>Dikarya</taxon>
        <taxon>Ascomycota</taxon>
        <taxon>Pezizomycotina</taxon>
        <taxon>Pezizomycetes</taxon>
        <taxon>Pezizales</taxon>
        <taxon>Pezizaceae</taxon>
        <taxon>Terfezia</taxon>
    </lineage>
</organism>
<dbReference type="AlphaFoldDB" id="A0A3N4LUK4"/>
<proteinExistence type="predicted"/>
<reference evidence="1 2" key="1">
    <citation type="journal article" date="2018" name="Nat. Ecol. Evol.">
        <title>Pezizomycetes genomes reveal the molecular basis of ectomycorrhizal truffle lifestyle.</title>
        <authorList>
            <person name="Murat C."/>
            <person name="Payen T."/>
            <person name="Noel B."/>
            <person name="Kuo A."/>
            <person name="Morin E."/>
            <person name="Chen J."/>
            <person name="Kohler A."/>
            <person name="Krizsan K."/>
            <person name="Balestrini R."/>
            <person name="Da Silva C."/>
            <person name="Montanini B."/>
            <person name="Hainaut M."/>
            <person name="Levati E."/>
            <person name="Barry K.W."/>
            <person name="Belfiori B."/>
            <person name="Cichocki N."/>
            <person name="Clum A."/>
            <person name="Dockter R.B."/>
            <person name="Fauchery L."/>
            <person name="Guy J."/>
            <person name="Iotti M."/>
            <person name="Le Tacon F."/>
            <person name="Lindquist E.A."/>
            <person name="Lipzen A."/>
            <person name="Malagnac F."/>
            <person name="Mello A."/>
            <person name="Molinier V."/>
            <person name="Miyauchi S."/>
            <person name="Poulain J."/>
            <person name="Riccioni C."/>
            <person name="Rubini A."/>
            <person name="Sitrit Y."/>
            <person name="Splivallo R."/>
            <person name="Traeger S."/>
            <person name="Wang M."/>
            <person name="Zifcakova L."/>
            <person name="Wipf D."/>
            <person name="Zambonelli A."/>
            <person name="Paolocci F."/>
            <person name="Nowrousian M."/>
            <person name="Ottonello S."/>
            <person name="Baldrian P."/>
            <person name="Spatafora J.W."/>
            <person name="Henrissat B."/>
            <person name="Nagy L.G."/>
            <person name="Aury J.M."/>
            <person name="Wincker P."/>
            <person name="Grigoriev I.V."/>
            <person name="Bonfante P."/>
            <person name="Martin F.M."/>
        </authorList>
    </citation>
    <scope>NUCLEOTIDE SEQUENCE [LARGE SCALE GENOMIC DNA]</scope>
    <source>
        <strain evidence="1 2">ATCC MYA-4762</strain>
    </source>
</reference>
<dbReference type="OrthoDB" id="5358040at2759"/>
<evidence type="ECO:0000313" key="2">
    <source>
        <dbReference type="Proteomes" id="UP000267821"/>
    </source>
</evidence>
<sequence length="144" mass="16372">MCINNTYSCPTCHRERKETISCVPRYLSQQQSKSQKTLSPILEPPPRCDSGSIISQHLLATCQSCNTAYRAAFEQTLRRSIAMSRSGSGSSDLNDGDVEMEDPHARLLADERQNARIQWEAYGRKGRERLCKRRGVSEDEILYM</sequence>